<accession>A0AA41ZHM8</accession>
<evidence type="ECO:0000313" key="3">
    <source>
        <dbReference type="Proteomes" id="UP001165565"/>
    </source>
</evidence>
<dbReference type="AlphaFoldDB" id="A0AA41ZHM8"/>
<keyword evidence="1" id="KW-0812">Transmembrane</keyword>
<sequence>MPDQPSKPSAAGGFLIAAGVLGGAILGFAAGQPTIGVLIGLTVTVAISVAMWWRERG</sequence>
<keyword evidence="1" id="KW-1133">Transmembrane helix</keyword>
<name>A0AA41ZHM8_9SPHN</name>
<feature type="transmembrane region" description="Helical" evidence="1">
    <location>
        <begin position="12"/>
        <end position="29"/>
    </location>
</feature>
<reference evidence="2" key="1">
    <citation type="submission" date="2022-06" db="EMBL/GenBank/DDBJ databases">
        <title>Sphingomonas sp. nov. isolated from rhizosphere soil of tomato.</title>
        <authorList>
            <person name="Dong H."/>
            <person name="Gao R."/>
        </authorList>
    </citation>
    <scope>NUCLEOTIDE SEQUENCE</scope>
    <source>
        <strain evidence="2">MMSM24</strain>
    </source>
</reference>
<gene>
    <name evidence="2" type="ORF">NEE01_13825</name>
</gene>
<organism evidence="2 3">
    <name type="scientific">Sphingomonas lycopersici</name>
    <dbReference type="NCBI Taxonomy" id="2951807"/>
    <lineage>
        <taxon>Bacteria</taxon>
        <taxon>Pseudomonadati</taxon>
        <taxon>Pseudomonadota</taxon>
        <taxon>Alphaproteobacteria</taxon>
        <taxon>Sphingomonadales</taxon>
        <taxon>Sphingomonadaceae</taxon>
        <taxon>Sphingomonas</taxon>
    </lineage>
</organism>
<dbReference type="RefSeq" id="WP_179513383.1">
    <property type="nucleotide sequence ID" value="NZ_JANFAV010000009.1"/>
</dbReference>
<dbReference type="EMBL" id="JANFAV010000009">
    <property type="protein sequence ID" value="MCW6535858.1"/>
    <property type="molecule type" value="Genomic_DNA"/>
</dbReference>
<keyword evidence="3" id="KW-1185">Reference proteome</keyword>
<protein>
    <submittedName>
        <fullName evidence="2">Uncharacterized protein</fullName>
    </submittedName>
</protein>
<evidence type="ECO:0000256" key="1">
    <source>
        <dbReference type="SAM" id="Phobius"/>
    </source>
</evidence>
<proteinExistence type="predicted"/>
<comment type="caution">
    <text evidence="2">The sequence shown here is derived from an EMBL/GenBank/DDBJ whole genome shotgun (WGS) entry which is preliminary data.</text>
</comment>
<keyword evidence="1" id="KW-0472">Membrane</keyword>
<evidence type="ECO:0000313" key="2">
    <source>
        <dbReference type="EMBL" id="MCW6535858.1"/>
    </source>
</evidence>
<feature type="transmembrane region" description="Helical" evidence="1">
    <location>
        <begin position="35"/>
        <end position="53"/>
    </location>
</feature>
<dbReference type="Proteomes" id="UP001165565">
    <property type="component" value="Unassembled WGS sequence"/>
</dbReference>